<dbReference type="InterPro" id="IPR007872">
    <property type="entry name" value="DPH_MB_dom"/>
</dbReference>
<evidence type="ECO:0000259" key="12">
    <source>
        <dbReference type="PROSITE" id="PS50076"/>
    </source>
</evidence>
<gene>
    <name evidence="14" type="ORF">M430DRAFT_103618</name>
</gene>
<keyword evidence="15" id="KW-1185">Reference proteome</keyword>
<evidence type="ECO:0000256" key="5">
    <source>
        <dbReference type="ARBA" id="ARBA00006169"/>
    </source>
</evidence>
<dbReference type="Pfam" id="PF05207">
    <property type="entry name" value="Zn_ribbon_CSL"/>
    <property type="match status" value="1"/>
</dbReference>
<evidence type="ECO:0000256" key="8">
    <source>
        <dbReference type="ARBA" id="ARBA00022723"/>
    </source>
</evidence>
<dbReference type="FunCoup" id="A0A2T3B0Q0">
    <property type="interactions" value="348"/>
</dbReference>
<keyword evidence="8" id="KW-0479">Metal-binding</keyword>
<evidence type="ECO:0000256" key="11">
    <source>
        <dbReference type="ARBA" id="ARBA00023242"/>
    </source>
</evidence>
<dbReference type="GO" id="GO:0005634">
    <property type="term" value="C:nucleus"/>
    <property type="evidence" value="ECO:0007669"/>
    <property type="project" value="UniProtKB-SubCell"/>
</dbReference>
<dbReference type="Proteomes" id="UP000241818">
    <property type="component" value="Unassembled WGS sequence"/>
</dbReference>
<dbReference type="STRING" id="857342.A0A2T3B0Q0"/>
<evidence type="ECO:0000256" key="6">
    <source>
        <dbReference type="ARBA" id="ARBA00021797"/>
    </source>
</evidence>
<dbReference type="PROSITE" id="PS50076">
    <property type="entry name" value="DNAJ_2"/>
    <property type="match status" value="1"/>
</dbReference>
<evidence type="ECO:0000256" key="2">
    <source>
        <dbReference type="ARBA" id="ARBA00004123"/>
    </source>
</evidence>
<dbReference type="SUPFAM" id="SSF144217">
    <property type="entry name" value="CSL zinc finger"/>
    <property type="match status" value="1"/>
</dbReference>
<dbReference type="SMART" id="SM00271">
    <property type="entry name" value="DnaJ"/>
    <property type="match status" value="1"/>
</dbReference>
<evidence type="ECO:0000256" key="3">
    <source>
        <dbReference type="ARBA" id="ARBA00004496"/>
    </source>
</evidence>
<dbReference type="EMBL" id="KZ679012">
    <property type="protein sequence ID" value="PSS16970.1"/>
    <property type="molecule type" value="Genomic_DNA"/>
</dbReference>
<proteinExistence type="inferred from homology"/>
<dbReference type="GO" id="GO:0005737">
    <property type="term" value="C:cytoplasm"/>
    <property type="evidence" value="ECO:0007669"/>
    <property type="project" value="UniProtKB-SubCell"/>
</dbReference>
<evidence type="ECO:0000256" key="9">
    <source>
        <dbReference type="ARBA" id="ARBA00022833"/>
    </source>
</evidence>
<keyword evidence="11" id="KW-0539">Nucleus</keyword>
<name>A0A2T3B0Q0_AMORE</name>
<dbReference type="PANTHER" id="PTHR21454">
    <property type="entry name" value="DPH3 HOMOLOG-RELATED"/>
    <property type="match status" value="1"/>
</dbReference>
<dbReference type="GO" id="GO:0017183">
    <property type="term" value="P:protein histidyl modification to diphthamide"/>
    <property type="evidence" value="ECO:0007669"/>
    <property type="project" value="UniProtKB-UniPathway"/>
</dbReference>
<accession>A0A2T3B0Q0</accession>
<keyword evidence="10" id="KW-0408">Iron</keyword>
<evidence type="ECO:0000313" key="15">
    <source>
        <dbReference type="Proteomes" id="UP000241818"/>
    </source>
</evidence>
<dbReference type="InterPro" id="IPR036671">
    <property type="entry name" value="DPH_MB_sf"/>
</dbReference>
<dbReference type="PANTHER" id="PTHR21454:SF46">
    <property type="entry name" value="DIPHTHAMIDE BIOSYNTHESIS PROTEIN 4"/>
    <property type="match status" value="1"/>
</dbReference>
<dbReference type="Gene3D" id="1.10.287.110">
    <property type="entry name" value="DnaJ domain"/>
    <property type="match status" value="1"/>
</dbReference>
<dbReference type="AlphaFoldDB" id="A0A2T3B0Q0"/>
<reference evidence="14 15" key="1">
    <citation type="journal article" date="2018" name="New Phytol.">
        <title>Comparative genomics and transcriptomics depict ericoid mycorrhizal fungi as versatile saprotrophs and plant mutualists.</title>
        <authorList>
            <person name="Martino E."/>
            <person name="Morin E."/>
            <person name="Grelet G.A."/>
            <person name="Kuo A."/>
            <person name="Kohler A."/>
            <person name="Daghino S."/>
            <person name="Barry K.W."/>
            <person name="Cichocki N."/>
            <person name="Clum A."/>
            <person name="Dockter R.B."/>
            <person name="Hainaut M."/>
            <person name="Kuo R.C."/>
            <person name="LaButti K."/>
            <person name="Lindahl B.D."/>
            <person name="Lindquist E.A."/>
            <person name="Lipzen A."/>
            <person name="Khouja H.R."/>
            <person name="Magnuson J."/>
            <person name="Murat C."/>
            <person name="Ohm R.A."/>
            <person name="Singer S.W."/>
            <person name="Spatafora J.W."/>
            <person name="Wang M."/>
            <person name="Veneault-Fourrey C."/>
            <person name="Henrissat B."/>
            <person name="Grigoriev I.V."/>
            <person name="Martin F.M."/>
            <person name="Perotto S."/>
        </authorList>
    </citation>
    <scope>NUCLEOTIDE SEQUENCE [LARGE SCALE GENOMIC DNA]</scope>
    <source>
        <strain evidence="14 15">ATCC 22711</strain>
    </source>
</reference>
<organism evidence="14 15">
    <name type="scientific">Amorphotheca resinae ATCC 22711</name>
    <dbReference type="NCBI Taxonomy" id="857342"/>
    <lineage>
        <taxon>Eukaryota</taxon>
        <taxon>Fungi</taxon>
        <taxon>Dikarya</taxon>
        <taxon>Ascomycota</taxon>
        <taxon>Pezizomycotina</taxon>
        <taxon>Leotiomycetes</taxon>
        <taxon>Helotiales</taxon>
        <taxon>Amorphothecaceae</taxon>
        <taxon>Amorphotheca</taxon>
    </lineage>
</organism>
<comment type="function">
    <text evidence="1">Required for the first step of diphthamide biosynthesis, the transfer of 3-amino-3-carboxypropyl from S-adenosyl-L-methionine to a histidine residue. Diphthamide is a post-translational modification of histidine which occurs in elongation factor 2.</text>
</comment>
<dbReference type="RefSeq" id="XP_024720478.1">
    <property type="nucleotide sequence ID" value="XM_024860871.1"/>
</dbReference>
<feature type="domain" description="DPH-type MB" evidence="13">
    <location>
        <begin position="110"/>
        <end position="175"/>
    </location>
</feature>
<dbReference type="InterPro" id="IPR044248">
    <property type="entry name" value="DPH3/4-like"/>
</dbReference>
<evidence type="ECO:0000256" key="1">
    <source>
        <dbReference type="ARBA" id="ARBA00003474"/>
    </source>
</evidence>
<dbReference type="CDD" id="cd06257">
    <property type="entry name" value="DnaJ"/>
    <property type="match status" value="1"/>
</dbReference>
<dbReference type="UniPathway" id="UPA00559"/>
<evidence type="ECO:0000256" key="4">
    <source>
        <dbReference type="ARBA" id="ARBA00005156"/>
    </source>
</evidence>
<dbReference type="SUPFAM" id="SSF46565">
    <property type="entry name" value="Chaperone J-domain"/>
    <property type="match status" value="1"/>
</dbReference>
<evidence type="ECO:0000256" key="7">
    <source>
        <dbReference type="ARBA" id="ARBA00022490"/>
    </source>
</evidence>
<comment type="pathway">
    <text evidence="4">Protein modification; peptidyl-diphthamide biosynthesis.</text>
</comment>
<dbReference type="InParanoid" id="A0A2T3B0Q0"/>
<dbReference type="PROSITE" id="PS51074">
    <property type="entry name" value="DPH_MB"/>
    <property type="match status" value="1"/>
</dbReference>
<evidence type="ECO:0000256" key="10">
    <source>
        <dbReference type="ARBA" id="ARBA00023004"/>
    </source>
</evidence>
<keyword evidence="9" id="KW-0862">Zinc</keyword>
<dbReference type="Pfam" id="PF00226">
    <property type="entry name" value="DnaJ"/>
    <property type="match status" value="1"/>
</dbReference>
<dbReference type="Gene3D" id="3.10.660.10">
    <property type="entry name" value="DPH Zinc finger"/>
    <property type="match status" value="1"/>
</dbReference>
<protein>
    <recommendedName>
        <fullName evidence="6">Diphthamide biosynthesis protein 4</fullName>
    </recommendedName>
</protein>
<evidence type="ECO:0000313" key="14">
    <source>
        <dbReference type="EMBL" id="PSS16970.1"/>
    </source>
</evidence>
<sequence>MTRQTTATHYEILGLPPPLPNEPPVSAQTLRAAYRRALLRHHPDKCPSKPALNPVPGETLTYTVDQITLAFSTLSDPKARAAYDASLALDRAAATRGLDGGKEGREWKTGIETVDLDDLEGFEEGDGEQVWFRGCRCGDERGFMVREGDLEDAVQEGEVTVGCKGCSLWLKVQFGVVEDGEGG</sequence>
<evidence type="ECO:0000259" key="13">
    <source>
        <dbReference type="PROSITE" id="PS51074"/>
    </source>
</evidence>
<comment type="similarity">
    <text evidence="5">Belongs to the DPH4 family.</text>
</comment>
<dbReference type="InterPro" id="IPR001623">
    <property type="entry name" value="DnaJ_domain"/>
</dbReference>
<feature type="domain" description="J" evidence="12">
    <location>
        <begin position="8"/>
        <end position="87"/>
    </location>
</feature>
<keyword evidence="7" id="KW-0963">Cytoplasm</keyword>
<dbReference type="OrthoDB" id="445556at2759"/>
<dbReference type="GO" id="GO:0046872">
    <property type="term" value="F:metal ion binding"/>
    <property type="evidence" value="ECO:0007669"/>
    <property type="project" value="UniProtKB-KW"/>
</dbReference>
<dbReference type="InterPro" id="IPR036869">
    <property type="entry name" value="J_dom_sf"/>
</dbReference>
<dbReference type="GeneID" id="36568952"/>
<comment type="subcellular location">
    <subcellularLocation>
        <location evidence="3">Cytoplasm</location>
    </subcellularLocation>
    <subcellularLocation>
        <location evidence="2">Nucleus</location>
    </subcellularLocation>
</comment>